<feature type="transmembrane region" description="Helical" evidence="9">
    <location>
        <begin position="202"/>
        <end position="227"/>
    </location>
</feature>
<evidence type="ECO:0000256" key="2">
    <source>
        <dbReference type="ARBA" id="ARBA00010072"/>
    </source>
</evidence>
<keyword evidence="6" id="KW-0029">Amino-acid transport</keyword>
<evidence type="ECO:0000259" key="10">
    <source>
        <dbReference type="PROSITE" id="PS50928"/>
    </source>
</evidence>
<proteinExistence type="inferred from homology"/>
<feature type="transmembrane region" description="Helical" evidence="9">
    <location>
        <begin position="34"/>
        <end position="56"/>
    </location>
</feature>
<dbReference type="PANTHER" id="PTHR30614:SF20">
    <property type="entry name" value="GLUTAMINE TRANSPORT SYSTEM PERMEASE PROTEIN GLNP"/>
    <property type="match status" value="1"/>
</dbReference>
<dbReference type="RefSeq" id="WP_243164726.1">
    <property type="nucleotide sequence ID" value="NZ_CAWVEG010000128.1"/>
</dbReference>
<evidence type="ECO:0000256" key="9">
    <source>
        <dbReference type="RuleBase" id="RU363032"/>
    </source>
</evidence>
<evidence type="ECO:0000313" key="12">
    <source>
        <dbReference type="Proteomes" id="UP000543642"/>
    </source>
</evidence>
<dbReference type="EMBL" id="JACHFW010000007">
    <property type="protein sequence ID" value="MBB5264859.1"/>
    <property type="molecule type" value="Genomic_DNA"/>
</dbReference>
<name>A0A7W8HAN2_9FIRM</name>
<evidence type="ECO:0000313" key="11">
    <source>
        <dbReference type="EMBL" id="MBB5264859.1"/>
    </source>
</evidence>
<comment type="caution">
    <text evidence="11">The sequence shown here is derived from an EMBL/GenBank/DDBJ whole genome shotgun (WGS) entry which is preliminary data.</text>
</comment>
<dbReference type="InterPro" id="IPR000515">
    <property type="entry name" value="MetI-like"/>
</dbReference>
<evidence type="ECO:0000256" key="7">
    <source>
        <dbReference type="ARBA" id="ARBA00022989"/>
    </source>
</evidence>
<gene>
    <name evidence="11" type="ORF">HNP82_001998</name>
</gene>
<evidence type="ECO:0000256" key="1">
    <source>
        <dbReference type="ARBA" id="ARBA00004651"/>
    </source>
</evidence>
<keyword evidence="7 9" id="KW-1133">Transmembrane helix</keyword>
<keyword evidence="4" id="KW-1003">Cell membrane</keyword>
<evidence type="ECO:0000256" key="8">
    <source>
        <dbReference type="ARBA" id="ARBA00023136"/>
    </source>
</evidence>
<comment type="similarity">
    <text evidence="2">Belongs to the binding-protein-dependent transport system permease family. HisMQ subfamily.</text>
</comment>
<dbReference type="GO" id="GO:0006865">
    <property type="term" value="P:amino acid transport"/>
    <property type="evidence" value="ECO:0007669"/>
    <property type="project" value="UniProtKB-KW"/>
</dbReference>
<accession>A0A7W8HAN2</accession>
<reference evidence="11 12" key="1">
    <citation type="submission" date="2020-08" db="EMBL/GenBank/DDBJ databases">
        <title>Genomic Encyclopedia of Type Strains, Phase IV (KMG-IV): sequencing the most valuable type-strain genomes for metagenomic binning, comparative biology and taxonomic classification.</title>
        <authorList>
            <person name="Goeker M."/>
        </authorList>
    </citation>
    <scope>NUCLEOTIDE SEQUENCE [LARGE SCALE GENOMIC DNA]</scope>
    <source>
        <strain evidence="11 12">DSM 106146</strain>
    </source>
</reference>
<dbReference type="InterPro" id="IPR010065">
    <property type="entry name" value="AA_ABC_transptr_permease_3TM"/>
</dbReference>
<organism evidence="11 12">
    <name type="scientific">Catenibacillus scindens</name>
    <dbReference type="NCBI Taxonomy" id="673271"/>
    <lineage>
        <taxon>Bacteria</taxon>
        <taxon>Bacillati</taxon>
        <taxon>Bacillota</taxon>
        <taxon>Clostridia</taxon>
        <taxon>Lachnospirales</taxon>
        <taxon>Lachnospiraceae</taxon>
        <taxon>Catenibacillus</taxon>
    </lineage>
</organism>
<dbReference type="GO" id="GO:0022857">
    <property type="term" value="F:transmembrane transporter activity"/>
    <property type="evidence" value="ECO:0007669"/>
    <property type="project" value="InterPro"/>
</dbReference>
<protein>
    <submittedName>
        <fullName evidence="11">Polar amino acid transport system permease protein</fullName>
    </submittedName>
</protein>
<keyword evidence="8 9" id="KW-0472">Membrane</keyword>
<dbReference type="GO" id="GO:0043190">
    <property type="term" value="C:ATP-binding cassette (ABC) transporter complex"/>
    <property type="evidence" value="ECO:0007669"/>
    <property type="project" value="InterPro"/>
</dbReference>
<dbReference type="Gene3D" id="1.10.3720.10">
    <property type="entry name" value="MetI-like"/>
    <property type="match status" value="1"/>
</dbReference>
<dbReference type="NCBIfam" id="TIGR01726">
    <property type="entry name" value="HEQRo_perm_3TM"/>
    <property type="match status" value="1"/>
</dbReference>
<keyword evidence="3 9" id="KW-0813">Transport</keyword>
<evidence type="ECO:0000256" key="3">
    <source>
        <dbReference type="ARBA" id="ARBA00022448"/>
    </source>
</evidence>
<sequence length="237" mass="26128">MEGFTRWISDLGEQFSYAFLENRRYMAYLEGFKMTLLISLAAVVIGVVVGVILALFKYTGSRNKKLRFLSVIANIYLTIFRGTPVYVQLLIIYYVIFSPLPVPATVAGFLCFGLNSGAYVAEIIRAGIEAVDKGQTEAGRSLGLTSGQTMALIVMPQAIRNILPALGNEFITLIKETAIIGNIGVLDVTKVGQNIGVSNFSYLMPLLLVAVMYLIVVVILSKLLAMFERRLARSDRR</sequence>
<feature type="domain" description="ABC transmembrane type-1" evidence="10">
    <location>
        <begin position="32"/>
        <end position="224"/>
    </location>
</feature>
<dbReference type="AlphaFoldDB" id="A0A7W8HAN2"/>
<dbReference type="Proteomes" id="UP000543642">
    <property type="component" value="Unassembled WGS sequence"/>
</dbReference>
<evidence type="ECO:0000256" key="5">
    <source>
        <dbReference type="ARBA" id="ARBA00022692"/>
    </source>
</evidence>
<dbReference type="SUPFAM" id="SSF161098">
    <property type="entry name" value="MetI-like"/>
    <property type="match status" value="1"/>
</dbReference>
<feature type="transmembrane region" description="Helical" evidence="9">
    <location>
        <begin position="68"/>
        <end position="96"/>
    </location>
</feature>
<keyword evidence="5 9" id="KW-0812">Transmembrane</keyword>
<dbReference type="FunFam" id="1.10.3720.10:FF:000033">
    <property type="entry name" value="Polar amino acid ABC transporter permease"/>
    <property type="match status" value="1"/>
</dbReference>
<comment type="subcellular location">
    <subcellularLocation>
        <location evidence="1 9">Cell membrane</location>
        <topology evidence="1 9">Multi-pass membrane protein</topology>
    </subcellularLocation>
</comment>
<dbReference type="PROSITE" id="PS50928">
    <property type="entry name" value="ABC_TM1"/>
    <property type="match status" value="1"/>
</dbReference>
<keyword evidence="12" id="KW-1185">Reference proteome</keyword>
<dbReference type="InterPro" id="IPR043429">
    <property type="entry name" value="ArtM/GltK/GlnP/TcyL/YhdX-like"/>
</dbReference>
<dbReference type="PANTHER" id="PTHR30614">
    <property type="entry name" value="MEMBRANE COMPONENT OF AMINO ACID ABC TRANSPORTER"/>
    <property type="match status" value="1"/>
</dbReference>
<evidence type="ECO:0000256" key="6">
    <source>
        <dbReference type="ARBA" id="ARBA00022970"/>
    </source>
</evidence>
<evidence type="ECO:0000256" key="4">
    <source>
        <dbReference type="ARBA" id="ARBA00022475"/>
    </source>
</evidence>
<dbReference type="InterPro" id="IPR035906">
    <property type="entry name" value="MetI-like_sf"/>
</dbReference>
<dbReference type="CDD" id="cd06261">
    <property type="entry name" value="TM_PBP2"/>
    <property type="match status" value="1"/>
</dbReference>
<dbReference type="Pfam" id="PF00528">
    <property type="entry name" value="BPD_transp_1"/>
    <property type="match status" value="1"/>
</dbReference>